<feature type="transmembrane region" description="Helical" evidence="2">
    <location>
        <begin position="12"/>
        <end position="35"/>
    </location>
</feature>
<reference evidence="3" key="2">
    <citation type="submission" date="2025-09" db="UniProtKB">
        <authorList>
            <consortium name="Ensembl"/>
        </authorList>
    </citation>
    <scope>IDENTIFICATION</scope>
</reference>
<feature type="transmembrane region" description="Helical" evidence="2">
    <location>
        <begin position="83"/>
        <end position="103"/>
    </location>
</feature>
<evidence type="ECO:0008006" key="5">
    <source>
        <dbReference type="Google" id="ProtNLM"/>
    </source>
</evidence>
<protein>
    <recommendedName>
        <fullName evidence="5">Tetraspanin</fullName>
    </recommendedName>
</protein>
<sequence>MELEVKIQLLKFCFHIVNSIFLVLGVSVAACAVWILFDAGSLLSVLPSGNAWAQLYLGLLVVLLLGQLFVTLLLLLNTNKVSVVLRYLIVLKVLTFVNITISVTHGDHLGQCCGRTGPSDWFQDVNRTDVLPCSCFNVSRTSFSSAWCSEELIGPGGSFYEEGCQQKIRVMLQENVLTIAIMDFGLIFMQVTRQQPHNTQFYILVCDGLDSLQGALAVRRTDAPDDSDHAHLDPAPEEDSDIPVQNYDYINPEESSRDPTLPYHHDNQNYNYENTGSHMTHNDI</sequence>
<keyword evidence="2" id="KW-0812">Transmembrane</keyword>
<reference evidence="3" key="1">
    <citation type="submission" date="2025-08" db="UniProtKB">
        <authorList>
            <consortium name="Ensembl"/>
        </authorList>
    </citation>
    <scope>IDENTIFICATION</scope>
</reference>
<feature type="region of interest" description="Disordered" evidence="1">
    <location>
        <begin position="221"/>
        <end position="284"/>
    </location>
</feature>
<dbReference type="PROSITE" id="PS51257">
    <property type="entry name" value="PROKAR_LIPOPROTEIN"/>
    <property type="match status" value="1"/>
</dbReference>
<evidence type="ECO:0000313" key="4">
    <source>
        <dbReference type="Proteomes" id="UP000261620"/>
    </source>
</evidence>
<feature type="compositionally biased region" description="Polar residues" evidence="1">
    <location>
        <begin position="268"/>
        <end position="284"/>
    </location>
</feature>
<evidence type="ECO:0000256" key="2">
    <source>
        <dbReference type="SAM" id="Phobius"/>
    </source>
</evidence>
<name>A0A3Q4BBE4_MOLML</name>
<dbReference type="OMA" id="IFACSAW"/>
<dbReference type="GO" id="GO:0016020">
    <property type="term" value="C:membrane"/>
    <property type="evidence" value="ECO:0007669"/>
    <property type="project" value="InterPro"/>
</dbReference>
<keyword evidence="4" id="KW-1185">Reference proteome</keyword>
<dbReference type="InterPro" id="IPR008952">
    <property type="entry name" value="Tetraspanin_EC2_sf"/>
</dbReference>
<evidence type="ECO:0000256" key="1">
    <source>
        <dbReference type="SAM" id="MobiDB-lite"/>
    </source>
</evidence>
<evidence type="ECO:0000313" key="3">
    <source>
        <dbReference type="Ensembl" id="ENSMMOP00000015810.1"/>
    </source>
</evidence>
<accession>A0A3Q4BBE4</accession>
<dbReference type="Ensembl" id="ENSMMOT00000016076.1">
    <property type="protein sequence ID" value="ENSMMOP00000015810.1"/>
    <property type="gene ID" value="ENSMMOG00000012059.1"/>
</dbReference>
<dbReference type="SUPFAM" id="SSF48652">
    <property type="entry name" value="Tetraspanin"/>
    <property type="match status" value="1"/>
</dbReference>
<dbReference type="STRING" id="94237.ENSMMOP00000015810"/>
<feature type="compositionally biased region" description="Basic and acidic residues" evidence="1">
    <location>
        <begin position="221"/>
        <end position="234"/>
    </location>
</feature>
<keyword evidence="2" id="KW-0472">Membrane</keyword>
<proteinExistence type="predicted"/>
<organism evidence="3 4">
    <name type="scientific">Mola mola</name>
    <name type="common">Ocean sunfish</name>
    <name type="synonym">Tetraodon mola</name>
    <dbReference type="NCBI Taxonomy" id="94237"/>
    <lineage>
        <taxon>Eukaryota</taxon>
        <taxon>Metazoa</taxon>
        <taxon>Chordata</taxon>
        <taxon>Craniata</taxon>
        <taxon>Vertebrata</taxon>
        <taxon>Euteleostomi</taxon>
        <taxon>Actinopterygii</taxon>
        <taxon>Neopterygii</taxon>
        <taxon>Teleostei</taxon>
        <taxon>Neoteleostei</taxon>
        <taxon>Acanthomorphata</taxon>
        <taxon>Eupercaria</taxon>
        <taxon>Tetraodontiformes</taxon>
        <taxon>Molidae</taxon>
        <taxon>Mola</taxon>
    </lineage>
</organism>
<keyword evidence="2" id="KW-1133">Transmembrane helix</keyword>
<dbReference type="Proteomes" id="UP000261620">
    <property type="component" value="Unplaced"/>
</dbReference>
<dbReference type="AlphaFoldDB" id="A0A3Q4BBE4"/>
<feature type="transmembrane region" description="Helical" evidence="2">
    <location>
        <begin position="55"/>
        <end position="76"/>
    </location>
</feature>